<evidence type="ECO:0000313" key="3">
    <source>
        <dbReference type="EMBL" id="ODH27119.1"/>
    </source>
</evidence>
<name>A0A1D2JDK8_PARBR</name>
<dbReference type="Proteomes" id="UP000242814">
    <property type="component" value="Unassembled WGS sequence"/>
</dbReference>
<evidence type="ECO:0000256" key="1">
    <source>
        <dbReference type="ARBA" id="ARBA00022529"/>
    </source>
</evidence>
<dbReference type="VEuPathDB" id="FungiDB:PADG_04620"/>
<keyword evidence="2" id="KW-0081">Bacteriolytic enzyme</keyword>
<proteinExistence type="predicted"/>
<organism evidence="3 4">
    <name type="scientific">Paracoccidioides brasiliensis</name>
    <dbReference type="NCBI Taxonomy" id="121759"/>
    <lineage>
        <taxon>Eukaryota</taxon>
        <taxon>Fungi</taxon>
        <taxon>Dikarya</taxon>
        <taxon>Ascomycota</taxon>
        <taxon>Pezizomycotina</taxon>
        <taxon>Eurotiomycetes</taxon>
        <taxon>Eurotiomycetidae</taxon>
        <taxon>Onygenales</taxon>
        <taxon>Ajellomycetaceae</taxon>
        <taxon>Paracoccidioides</taxon>
    </lineage>
</organism>
<dbReference type="Pfam" id="PF00959">
    <property type="entry name" value="Phage_lysozyme"/>
    <property type="match status" value="1"/>
</dbReference>
<dbReference type="AlphaFoldDB" id="A0A1D2JDK8"/>
<dbReference type="InterPro" id="IPR023346">
    <property type="entry name" value="Lysozyme-like_dom_sf"/>
</dbReference>
<dbReference type="GO" id="GO:0016998">
    <property type="term" value="P:cell wall macromolecule catabolic process"/>
    <property type="evidence" value="ECO:0007669"/>
    <property type="project" value="InterPro"/>
</dbReference>
<dbReference type="GO" id="GO:0042742">
    <property type="term" value="P:defense response to bacterium"/>
    <property type="evidence" value="ECO:0007669"/>
    <property type="project" value="UniProtKB-KW"/>
</dbReference>
<dbReference type="Gene3D" id="1.10.530.40">
    <property type="match status" value="1"/>
</dbReference>
<dbReference type="InterPro" id="IPR002196">
    <property type="entry name" value="Glyco_hydro_24"/>
</dbReference>
<keyword evidence="1" id="KW-0929">Antimicrobial</keyword>
<dbReference type="GO" id="GO:0003796">
    <property type="term" value="F:lysozyme activity"/>
    <property type="evidence" value="ECO:0007669"/>
    <property type="project" value="InterPro"/>
</dbReference>
<comment type="caution">
    <text evidence="3">The sequence shown here is derived from an EMBL/GenBank/DDBJ whole genome shotgun (WGS) entry which is preliminary data.</text>
</comment>
<evidence type="ECO:0000313" key="4">
    <source>
        <dbReference type="Proteomes" id="UP000242814"/>
    </source>
</evidence>
<evidence type="ECO:0000256" key="2">
    <source>
        <dbReference type="ARBA" id="ARBA00022638"/>
    </source>
</evidence>
<dbReference type="VEuPathDB" id="FungiDB:PABG_04253"/>
<sequence>MKEGIRVTEESELSSHCALHVRFFHAQHLAGSAFDGRGSFGQFNLRLASANKPFSVLFATSLCPPFRTKVSTLDARQCTGPKCQHGYHLLNQGVLRASSPNQRQNRFGLAKVGYGHLYKTKDDTEVKVPLTKTTATVLVKEDKVASRMLSPCQLGLLLSSPPIQYGVLVSWADYVGPDPMKSSTLIKRLNKGENPNVAIAQEFPKWRKVVGRVLVGHFEEYLGDDLSLWNKILDLKEVNESLK</sequence>
<dbReference type="SUPFAM" id="SSF53955">
    <property type="entry name" value="Lysozyme-like"/>
    <property type="match status" value="1"/>
</dbReference>
<dbReference type="InterPro" id="IPR023347">
    <property type="entry name" value="Lysozyme_dom_sf"/>
</dbReference>
<gene>
    <name evidence="3" type="ORF">ACO22_04284</name>
</gene>
<protein>
    <submittedName>
        <fullName evidence="3">Uncharacterized protein</fullName>
    </submittedName>
</protein>
<reference evidence="3 4" key="1">
    <citation type="submission" date="2016-06" db="EMBL/GenBank/DDBJ databases">
        <authorList>
            <person name="Kjaerup R.B."/>
            <person name="Dalgaard T.S."/>
            <person name="Juul-Madsen H.R."/>
        </authorList>
    </citation>
    <scope>NUCLEOTIDE SEQUENCE [LARGE SCALE GENOMIC DNA]</scope>
    <source>
        <strain evidence="3 4">Pb300</strain>
    </source>
</reference>
<accession>A0A1D2JDK8</accession>
<dbReference type="GO" id="GO:0031640">
    <property type="term" value="P:killing of cells of another organism"/>
    <property type="evidence" value="ECO:0007669"/>
    <property type="project" value="UniProtKB-KW"/>
</dbReference>
<dbReference type="EMBL" id="LZYO01000166">
    <property type="protein sequence ID" value="ODH27119.1"/>
    <property type="molecule type" value="Genomic_DNA"/>
</dbReference>
<dbReference type="GO" id="GO:0009253">
    <property type="term" value="P:peptidoglycan catabolic process"/>
    <property type="evidence" value="ECO:0007669"/>
    <property type="project" value="InterPro"/>
</dbReference>